<feature type="region of interest" description="Disordered" evidence="1">
    <location>
        <begin position="163"/>
        <end position="203"/>
    </location>
</feature>
<feature type="compositionally biased region" description="Acidic residues" evidence="1">
    <location>
        <begin position="318"/>
        <end position="355"/>
    </location>
</feature>
<proteinExistence type="predicted"/>
<accession>A0A9W4UP48</accession>
<dbReference type="EMBL" id="CAOQHR010000009">
    <property type="protein sequence ID" value="CAI6339751.1"/>
    <property type="molecule type" value="Genomic_DNA"/>
</dbReference>
<keyword evidence="3" id="KW-1185">Reference proteome</keyword>
<organism evidence="2 3">
    <name type="scientific">Periconia digitata</name>
    <dbReference type="NCBI Taxonomy" id="1303443"/>
    <lineage>
        <taxon>Eukaryota</taxon>
        <taxon>Fungi</taxon>
        <taxon>Dikarya</taxon>
        <taxon>Ascomycota</taxon>
        <taxon>Pezizomycotina</taxon>
        <taxon>Dothideomycetes</taxon>
        <taxon>Pleosporomycetidae</taxon>
        <taxon>Pleosporales</taxon>
        <taxon>Massarineae</taxon>
        <taxon>Periconiaceae</taxon>
        <taxon>Periconia</taxon>
    </lineage>
</organism>
<dbReference type="Proteomes" id="UP001152607">
    <property type="component" value="Unassembled WGS sequence"/>
</dbReference>
<evidence type="ECO:0000256" key="1">
    <source>
        <dbReference type="SAM" id="MobiDB-lite"/>
    </source>
</evidence>
<feature type="region of interest" description="Disordered" evidence="1">
    <location>
        <begin position="257"/>
        <end position="379"/>
    </location>
</feature>
<comment type="caution">
    <text evidence="2">The sequence shown here is derived from an EMBL/GenBank/DDBJ whole genome shotgun (WGS) entry which is preliminary data.</text>
</comment>
<feature type="compositionally biased region" description="Gly residues" evidence="1">
    <location>
        <begin position="304"/>
        <end position="313"/>
    </location>
</feature>
<sequence>MLLIYTTDNANRQSPTLRRRDGGEVGLVLDNQSSHAGTRQGGNDTGEQSTKGKTGYITTAGGRDLRQHTNLGTERTNVSETTDGVGSNEPGARGEIVVRGIGILCGDESVEGHKLVGDDLDTDETSDKEQFLDVALDSEQESDGQADVTENELESQVVLALQPNITTPPGKNTVDEGDESDDDKKCTDNHTSNLDTEPGTVGESVETVDGLVVLILGDDDASGGKGLLLLGITEFTDGEGSRDTHHARRDQSLRIDTHVTSANTSRNGRKTRGHDLMNLSPGEMGHKWLDQHGRLSLADEGRGSGDNGFGTGHAHGPEEEDGELANEPLDEAIVEQELDQGHEEDDGRDDTEEEEGLSRNFGSRQEGSSVRSEVQKLTS</sequence>
<protein>
    <submittedName>
        <fullName evidence="2">Uncharacterized protein</fullName>
    </submittedName>
</protein>
<evidence type="ECO:0000313" key="3">
    <source>
        <dbReference type="Proteomes" id="UP001152607"/>
    </source>
</evidence>
<feature type="compositionally biased region" description="Polar residues" evidence="1">
    <location>
        <begin position="360"/>
        <end position="379"/>
    </location>
</feature>
<name>A0A9W4UP48_9PLEO</name>
<dbReference type="AlphaFoldDB" id="A0A9W4UP48"/>
<reference evidence="2" key="1">
    <citation type="submission" date="2023-01" db="EMBL/GenBank/DDBJ databases">
        <authorList>
            <person name="Van Ghelder C."/>
            <person name="Rancurel C."/>
        </authorList>
    </citation>
    <scope>NUCLEOTIDE SEQUENCE</scope>
    <source>
        <strain evidence="2">CNCM I-4278</strain>
    </source>
</reference>
<feature type="compositionally biased region" description="Basic and acidic residues" evidence="1">
    <location>
        <begin position="284"/>
        <end position="303"/>
    </location>
</feature>
<feature type="region of interest" description="Disordered" evidence="1">
    <location>
        <begin position="1"/>
        <end position="60"/>
    </location>
</feature>
<evidence type="ECO:0000313" key="2">
    <source>
        <dbReference type="EMBL" id="CAI6339751.1"/>
    </source>
</evidence>
<feature type="compositionally biased region" description="Polar residues" evidence="1">
    <location>
        <begin position="1"/>
        <end position="16"/>
    </location>
</feature>
<gene>
    <name evidence="2" type="ORF">PDIGIT_LOCUS12914</name>
</gene>